<dbReference type="AlphaFoldDB" id="A0A7C9DRX8"/>
<feature type="compositionally biased region" description="Basic residues" evidence="1">
    <location>
        <begin position="21"/>
        <end position="33"/>
    </location>
</feature>
<dbReference type="EMBL" id="GISG01141896">
    <property type="protein sequence ID" value="MBA4645344.1"/>
    <property type="molecule type" value="Transcribed_RNA"/>
</dbReference>
<protein>
    <submittedName>
        <fullName evidence="2">Uncharacterized protein</fullName>
    </submittedName>
</protein>
<proteinExistence type="predicted"/>
<name>A0A7C9DRX8_OPUST</name>
<reference evidence="2" key="2">
    <citation type="submission" date="2020-07" db="EMBL/GenBank/DDBJ databases">
        <authorList>
            <person name="Vera ALvarez R."/>
            <person name="Arias-Moreno D.M."/>
            <person name="Jimenez-Jacinto V."/>
            <person name="Jimenez-Bremont J.F."/>
            <person name="Swaminathan K."/>
            <person name="Moose S.P."/>
            <person name="Guerrero-Gonzalez M.L."/>
            <person name="Marino-Ramirez L."/>
            <person name="Landsman D."/>
            <person name="Rodriguez-Kessler M."/>
            <person name="Delgado-Sanchez P."/>
        </authorList>
    </citation>
    <scope>NUCLEOTIDE SEQUENCE</scope>
    <source>
        <tissue evidence="2">Cladode</tissue>
    </source>
</reference>
<feature type="region of interest" description="Disordered" evidence="1">
    <location>
        <begin position="17"/>
        <end position="36"/>
    </location>
</feature>
<sequence length="100" mass="11550">MPRIGIHTCSFKDKTTIKPKESRRKPKSRKGKTRIGGAFQTARSCHHHHGKPWWWCPRCFSRFPNATVCTCSGPRALPVLGHFQPFFTIFFDPHGLKNIF</sequence>
<evidence type="ECO:0000256" key="1">
    <source>
        <dbReference type="SAM" id="MobiDB-lite"/>
    </source>
</evidence>
<organism evidence="2">
    <name type="scientific">Opuntia streptacantha</name>
    <name type="common">Prickly pear cactus</name>
    <name type="synonym">Opuntia cardona</name>
    <dbReference type="NCBI Taxonomy" id="393608"/>
    <lineage>
        <taxon>Eukaryota</taxon>
        <taxon>Viridiplantae</taxon>
        <taxon>Streptophyta</taxon>
        <taxon>Embryophyta</taxon>
        <taxon>Tracheophyta</taxon>
        <taxon>Spermatophyta</taxon>
        <taxon>Magnoliopsida</taxon>
        <taxon>eudicotyledons</taxon>
        <taxon>Gunneridae</taxon>
        <taxon>Pentapetalae</taxon>
        <taxon>Caryophyllales</taxon>
        <taxon>Cactineae</taxon>
        <taxon>Cactaceae</taxon>
        <taxon>Opuntioideae</taxon>
        <taxon>Opuntia</taxon>
    </lineage>
</organism>
<accession>A0A7C9DRX8</accession>
<evidence type="ECO:0000313" key="2">
    <source>
        <dbReference type="EMBL" id="MBA4645344.1"/>
    </source>
</evidence>
<reference evidence="2" key="1">
    <citation type="journal article" date="2013" name="J. Plant Res.">
        <title>Effect of fungi and light on seed germination of three Opuntia species from semiarid lands of central Mexico.</title>
        <authorList>
            <person name="Delgado-Sanchez P."/>
            <person name="Jimenez-Bremont J.F."/>
            <person name="Guerrero-Gonzalez Mde L."/>
            <person name="Flores J."/>
        </authorList>
    </citation>
    <scope>NUCLEOTIDE SEQUENCE</scope>
    <source>
        <tissue evidence="2">Cladode</tissue>
    </source>
</reference>